<comment type="caution">
    <text evidence="2">The sequence shown here is derived from an EMBL/GenBank/DDBJ whole genome shotgun (WGS) entry which is preliminary data.</text>
</comment>
<sequence length="174" mass="19301">MTRYRQISLFIISSLMWVLVTGCATQYGCKGMPDEPQCLSTTQAYQVTNPGLQEDAGQQAGHSESQTPPAPSVPMQQPVPKIEDPTPIRTPSQVMRIWIAPWEDAEGDLMVSNYVYTELEPRRWMIGKSAPTLSPSLIPLQVEQRPPEKHQALDNDDLESRGLPSTLNSPAAKN</sequence>
<dbReference type="Pfam" id="PF09676">
    <property type="entry name" value="TraV"/>
    <property type="match status" value="1"/>
</dbReference>
<organism evidence="2 3">
    <name type="scientific">Methylomonas methanica</name>
    <dbReference type="NCBI Taxonomy" id="421"/>
    <lineage>
        <taxon>Bacteria</taxon>
        <taxon>Pseudomonadati</taxon>
        <taxon>Pseudomonadota</taxon>
        <taxon>Gammaproteobacteria</taxon>
        <taxon>Methylococcales</taxon>
        <taxon>Methylococcaceae</taxon>
        <taxon>Methylomonas</taxon>
    </lineage>
</organism>
<evidence type="ECO:0000313" key="3">
    <source>
        <dbReference type="Proteomes" id="UP000077763"/>
    </source>
</evidence>
<dbReference type="AlphaFoldDB" id="A0A177MMC4"/>
<dbReference type="RefSeq" id="WP_026601816.1">
    <property type="nucleotide sequence ID" value="NZ_LUUH01000030.1"/>
</dbReference>
<feature type="compositionally biased region" description="Polar residues" evidence="1">
    <location>
        <begin position="163"/>
        <end position="174"/>
    </location>
</feature>
<dbReference type="PROSITE" id="PS51257">
    <property type="entry name" value="PROKAR_LIPOPROTEIN"/>
    <property type="match status" value="1"/>
</dbReference>
<name>A0A177MMC4_METMH</name>
<reference evidence="2 3" key="1">
    <citation type="submission" date="2016-03" db="EMBL/GenBank/DDBJ databases">
        <authorList>
            <person name="Ploux O."/>
        </authorList>
    </citation>
    <scope>NUCLEOTIDE SEQUENCE [LARGE SCALE GENOMIC DNA]</scope>
    <source>
        <strain evidence="2 3">R-45371</strain>
    </source>
</reference>
<dbReference type="InterPro" id="IPR014118">
    <property type="entry name" value="T4SS_TraV"/>
</dbReference>
<gene>
    <name evidence="2" type="ORF">A1353_07860</name>
</gene>
<accession>A0A177MMC4</accession>
<feature type="region of interest" description="Disordered" evidence="1">
    <location>
        <begin position="141"/>
        <end position="174"/>
    </location>
</feature>
<evidence type="ECO:0000256" key="1">
    <source>
        <dbReference type="SAM" id="MobiDB-lite"/>
    </source>
</evidence>
<evidence type="ECO:0000313" key="2">
    <source>
        <dbReference type="EMBL" id="OAI06948.1"/>
    </source>
</evidence>
<protein>
    <submittedName>
        <fullName evidence="2">Conjugal transfer protein TraV</fullName>
    </submittedName>
</protein>
<dbReference type="Proteomes" id="UP000077763">
    <property type="component" value="Unassembled WGS sequence"/>
</dbReference>
<feature type="region of interest" description="Disordered" evidence="1">
    <location>
        <begin position="53"/>
        <end position="88"/>
    </location>
</feature>
<proteinExistence type="predicted"/>
<dbReference type="EMBL" id="LUUH01000030">
    <property type="protein sequence ID" value="OAI06948.1"/>
    <property type="molecule type" value="Genomic_DNA"/>
</dbReference>